<dbReference type="Proteomes" id="UP000436284">
    <property type="component" value="Unassembled WGS sequence"/>
</dbReference>
<dbReference type="PRINTS" id="PR00081">
    <property type="entry name" value="GDHRDH"/>
</dbReference>
<evidence type="ECO:0000256" key="1">
    <source>
        <dbReference type="ARBA" id="ARBA00006484"/>
    </source>
</evidence>
<evidence type="ECO:0000256" key="2">
    <source>
        <dbReference type="ARBA" id="ARBA00023002"/>
    </source>
</evidence>
<dbReference type="RefSeq" id="WP_160656190.1">
    <property type="nucleotide sequence ID" value="NZ_JBHRWU010000001.1"/>
</dbReference>
<dbReference type="OrthoDB" id="9775296at2"/>
<protein>
    <submittedName>
        <fullName evidence="5">SDR family NAD(P)-dependent oxidoreductase</fullName>
    </submittedName>
</protein>
<dbReference type="PRINTS" id="PR00080">
    <property type="entry name" value="SDRFAMILY"/>
</dbReference>
<keyword evidence="6" id="KW-1185">Reference proteome</keyword>
<dbReference type="SUPFAM" id="SSF51735">
    <property type="entry name" value="NAD(P)-binding Rossmann-fold domains"/>
    <property type="match status" value="1"/>
</dbReference>
<evidence type="ECO:0000256" key="3">
    <source>
        <dbReference type="RuleBase" id="RU000363"/>
    </source>
</evidence>
<keyword evidence="2" id="KW-0560">Oxidoreductase</keyword>
<accession>A0A6N8U0B8</accession>
<dbReference type="InterPro" id="IPR036291">
    <property type="entry name" value="NAD(P)-bd_dom_sf"/>
</dbReference>
<evidence type="ECO:0000313" key="5">
    <source>
        <dbReference type="EMBL" id="MXQ51520.1"/>
    </source>
</evidence>
<reference evidence="5 6" key="1">
    <citation type="submission" date="2019-12" db="EMBL/GenBank/DDBJ databases">
        <title>Salinicoccus cyprini sp. nov., isolated from gastro-intestinal tract of mirror carp, Cyprinus carpio var. specularis, collected from Gobind Sagar Reservoir, Himachal Pradesh, India.</title>
        <authorList>
            <person name="Talwar C."/>
            <person name="Singh A.K."/>
            <person name="Lal R."/>
            <person name="Negi R.K."/>
        </authorList>
    </citation>
    <scope>NUCLEOTIDE SEQUENCE [LARGE SCALE GENOMIC DNA]</scope>
    <source>
        <strain evidence="5 6">J-82</strain>
    </source>
</reference>
<dbReference type="Pfam" id="PF00106">
    <property type="entry name" value="adh_short"/>
    <property type="match status" value="1"/>
</dbReference>
<dbReference type="PROSITE" id="PS00061">
    <property type="entry name" value="ADH_SHORT"/>
    <property type="match status" value="1"/>
</dbReference>
<dbReference type="PANTHER" id="PTHR44196">
    <property type="entry name" value="DEHYDROGENASE/REDUCTASE SDR FAMILY MEMBER 7B"/>
    <property type="match status" value="1"/>
</dbReference>
<dbReference type="AlphaFoldDB" id="A0A6N8U0B8"/>
<gene>
    <name evidence="5" type="ORF">GQ671_09565</name>
</gene>
<name>A0A6N8U0B8_9STAP</name>
<organism evidence="5 6">
    <name type="scientific">Salinicoccus hispanicus</name>
    <dbReference type="NCBI Taxonomy" id="157225"/>
    <lineage>
        <taxon>Bacteria</taxon>
        <taxon>Bacillati</taxon>
        <taxon>Bacillota</taxon>
        <taxon>Bacilli</taxon>
        <taxon>Bacillales</taxon>
        <taxon>Staphylococcaceae</taxon>
        <taxon>Salinicoccus</taxon>
    </lineage>
</organism>
<evidence type="ECO:0000256" key="4">
    <source>
        <dbReference type="SAM" id="MobiDB-lite"/>
    </source>
</evidence>
<dbReference type="InterPro" id="IPR020904">
    <property type="entry name" value="Sc_DH/Rdtase_CS"/>
</dbReference>
<feature type="region of interest" description="Disordered" evidence="4">
    <location>
        <begin position="266"/>
        <end position="302"/>
    </location>
</feature>
<evidence type="ECO:0000313" key="6">
    <source>
        <dbReference type="Proteomes" id="UP000436284"/>
    </source>
</evidence>
<dbReference type="GO" id="GO:0016491">
    <property type="term" value="F:oxidoreductase activity"/>
    <property type="evidence" value="ECO:0007669"/>
    <property type="project" value="UniProtKB-KW"/>
</dbReference>
<dbReference type="GO" id="GO:0016020">
    <property type="term" value="C:membrane"/>
    <property type="evidence" value="ECO:0007669"/>
    <property type="project" value="TreeGrafter"/>
</dbReference>
<dbReference type="EMBL" id="WUUK01000003">
    <property type="protein sequence ID" value="MXQ51520.1"/>
    <property type="molecule type" value="Genomic_DNA"/>
</dbReference>
<proteinExistence type="inferred from homology"/>
<comment type="similarity">
    <text evidence="1 3">Belongs to the short-chain dehydrogenases/reductases (SDR) family.</text>
</comment>
<feature type="compositionally biased region" description="Basic and acidic residues" evidence="4">
    <location>
        <begin position="293"/>
        <end position="302"/>
    </location>
</feature>
<dbReference type="InterPro" id="IPR002347">
    <property type="entry name" value="SDR_fam"/>
</dbReference>
<comment type="caution">
    <text evidence="5">The sequence shown here is derived from an EMBL/GenBank/DDBJ whole genome shotgun (WGS) entry which is preliminary data.</text>
</comment>
<sequence>MKKREGLTVVIAGASSGFGKETAKQLAQEGANVVIGARRAHLIEELADQLGESAIGVTMDISKEEDVKKLHDAAVDNFGDIDVWINMAGVGLIGSYTEIPVEDMKRMLDINVLGTMIGSQFALKHFRQQKKGTLINIGSVAAKVPFPYYTSYSASKYAVSSLSYALQREMEADGYDDIHVCTVHPWATDTPWFDHSGNYTGHRAQMKPMDKPESVIKAIIGLIDEPEESVEVGIKTKGTGISESLVPGLTEKFNANHVKSVIEDAPEAPYTSGSLHEPMESGTETSAGMKVRMKADKKNKDD</sequence>
<dbReference type="Gene3D" id="3.40.50.720">
    <property type="entry name" value="NAD(P)-binding Rossmann-like Domain"/>
    <property type="match status" value="1"/>
</dbReference>
<dbReference type="PANTHER" id="PTHR44196:SF1">
    <property type="entry name" value="DEHYDROGENASE_REDUCTASE SDR FAMILY MEMBER 7B"/>
    <property type="match status" value="1"/>
</dbReference>